<proteinExistence type="predicted"/>
<feature type="transmembrane region" description="Helical" evidence="5">
    <location>
        <begin position="12"/>
        <end position="30"/>
    </location>
</feature>
<dbReference type="EMBL" id="BAHD01000054">
    <property type="protein sequence ID" value="GAB97022.1"/>
    <property type="molecule type" value="Genomic_DNA"/>
</dbReference>
<dbReference type="PANTHER" id="PTHR23514">
    <property type="entry name" value="BYPASS OF STOP CODON PROTEIN 6"/>
    <property type="match status" value="1"/>
</dbReference>
<dbReference type="PANTHER" id="PTHR23514:SF13">
    <property type="entry name" value="INNER MEMBRANE PROTEIN YBJJ"/>
    <property type="match status" value="1"/>
</dbReference>
<dbReference type="Gene3D" id="1.20.1250.20">
    <property type="entry name" value="MFS general substrate transporter like domains"/>
    <property type="match status" value="2"/>
</dbReference>
<feature type="transmembrane region" description="Helical" evidence="5">
    <location>
        <begin position="78"/>
        <end position="97"/>
    </location>
</feature>
<feature type="transmembrane region" description="Helical" evidence="5">
    <location>
        <begin position="103"/>
        <end position="122"/>
    </location>
</feature>
<evidence type="ECO:0000256" key="5">
    <source>
        <dbReference type="SAM" id="Phobius"/>
    </source>
</evidence>
<protein>
    <submittedName>
        <fullName evidence="6">Putative major facilitator superfamily transporter</fullName>
    </submittedName>
</protein>
<dbReference type="Proteomes" id="UP000008366">
    <property type="component" value="Unassembled WGS sequence"/>
</dbReference>
<evidence type="ECO:0000256" key="1">
    <source>
        <dbReference type="ARBA" id="ARBA00004141"/>
    </source>
</evidence>
<gene>
    <name evidence="6" type="ORF">KILIM_054_00320</name>
</gene>
<dbReference type="GO" id="GO:0016020">
    <property type="term" value="C:membrane"/>
    <property type="evidence" value="ECO:0007669"/>
    <property type="project" value="UniProtKB-SubCell"/>
</dbReference>
<dbReference type="eggNOG" id="COG2807">
    <property type="taxonomic scope" value="Bacteria"/>
</dbReference>
<reference evidence="6 7" key="1">
    <citation type="submission" date="2012-08" db="EMBL/GenBank/DDBJ databases">
        <title>Whole genome shotgun sequence of Kineosphaera limosa NBRC 100340.</title>
        <authorList>
            <person name="Yoshida I."/>
            <person name="Isaki S."/>
            <person name="Hosoyama A."/>
            <person name="Tsuchikane K."/>
            <person name="Katsumata H."/>
            <person name="Ando Y."/>
            <person name="Ohji S."/>
            <person name="Hamada M."/>
            <person name="Tamura T."/>
            <person name="Yamazoe A."/>
            <person name="Yamazaki S."/>
            <person name="Fujita N."/>
        </authorList>
    </citation>
    <scope>NUCLEOTIDE SEQUENCE [LARGE SCALE GENOMIC DNA]</scope>
    <source>
        <strain evidence="6 7">NBRC 100340</strain>
    </source>
</reference>
<accession>K6WY38</accession>
<keyword evidence="4 5" id="KW-0472">Membrane</keyword>
<dbReference type="GO" id="GO:0022857">
    <property type="term" value="F:transmembrane transporter activity"/>
    <property type="evidence" value="ECO:0007669"/>
    <property type="project" value="InterPro"/>
</dbReference>
<keyword evidence="2 5" id="KW-0812">Transmembrane</keyword>
<dbReference type="RefSeq" id="WP_006593554.1">
    <property type="nucleotide sequence ID" value="NZ_BAHD01000054.1"/>
</dbReference>
<evidence type="ECO:0000256" key="3">
    <source>
        <dbReference type="ARBA" id="ARBA00022989"/>
    </source>
</evidence>
<organism evidence="6 7">
    <name type="scientific">Kineosphaera limosa NBRC 100340</name>
    <dbReference type="NCBI Taxonomy" id="1184609"/>
    <lineage>
        <taxon>Bacteria</taxon>
        <taxon>Bacillati</taxon>
        <taxon>Actinomycetota</taxon>
        <taxon>Actinomycetes</taxon>
        <taxon>Micrococcales</taxon>
        <taxon>Dermatophilaceae</taxon>
        <taxon>Kineosphaera</taxon>
    </lineage>
</organism>
<evidence type="ECO:0000256" key="4">
    <source>
        <dbReference type="ARBA" id="ARBA00023136"/>
    </source>
</evidence>
<comment type="subcellular location">
    <subcellularLocation>
        <location evidence="1">Membrane</location>
        <topology evidence="1">Multi-pass membrane protein</topology>
    </subcellularLocation>
</comment>
<evidence type="ECO:0000313" key="6">
    <source>
        <dbReference type="EMBL" id="GAB97022.1"/>
    </source>
</evidence>
<feature type="transmembrane region" description="Helical" evidence="5">
    <location>
        <begin position="50"/>
        <end position="71"/>
    </location>
</feature>
<feature type="transmembrane region" description="Helical" evidence="5">
    <location>
        <begin position="375"/>
        <end position="393"/>
    </location>
</feature>
<feature type="transmembrane region" description="Helical" evidence="5">
    <location>
        <begin position="323"/>
        <end position="340"/>
    </location>
</feature>
<dbReference type="SUPFAM" id="SSF103473">
    <property type="entry name" value="MFS general substrate transporter"/>
    <property type="match status" value="1"/>
</dbReference>
<feature type="transmembrane region" description="Helical" evidence="5">
    <location>
        <begin position="405"/>
        <end position="427"/>
    </location>
</feature>
<name>K6WY38_9MICO</name>
<dbReference type="STRING" id="1184609.KILIM_054_00320"/>
<keyword evidence="7" id="KW-1185">Reference proteome</keyword>
<dbReference type="InterPro" id="IPR011701">
    <property type="entry name" value="MFS"/>
</dbReference>
<evidence type="ECO:0000313" key="7">
    <source>
        <dbReference type="Proteomes" id="UP000008366"/>
    </source>
</evidence>
<dbReference type="Pfam" id="PF07690">
    <property type="entry name" value="MFS_1"/>
    <property type="match status" value="1"/>
</dbReference>
<feature type="transmembrane region" description="Helical" evidence="5">
    <location>
        <begin position="168"/>
        <end position="191"/>
    </location>
</feature>
<keyword evidence="3 5" id="KW-1133">Transmembrane helix</keyword>
<dbReference type="InterPro" id="IPR051788">
    <property type="entry name" value="MFS_Transporter"/>
</dbReference>
<dbReference type="InterPro" id="IPR036259">
    <property type="entry name" value="MFS_trans_sf"/>
</dbReference>
<evidence type="ECO:0000256" key="2">
    <source>
        <dbReference type="ARBA" id="ARBA00022692"/>
    </source>
</evidence>
<sequence length="460" mass="46918">MSTTQAQIVERAKVATSLVFVLAGGAFATWASRIPDVRIALDLTPGQLGLLLLCGSAGSLVGLPLAGWVASRIGTRNTVRLGATLTTSGLVGTGVAAGVLHDFWLTAAFLFVALAGIGQWDVAMNIEGAAVEHRLERNIMPRFHAAFSAGTVGMALIGAGLVAAHVPIAVHFAIAAVLLLGAAIVATRAFLPPEMDEALAGAGAAADEASAPVPTTAAAGTSATTATASAASDGHAPANSVATPVISARAAWLEPRTLLIGLVMLVAAFTEGTANDWISVAFVDGYDLPTWAGVLGFATFLSFMTIGRLIGASMLDRWGRVPVLRAMLIAAGFGSLMVVFGNPVLAYIGAAIWGFGVSLGFPVGISAASDDPRNAAVRVSVVSTIAYGAFLIGPPALGFLGDHWGILRALAVVSAMLILALLALPAVRKPEPQVARMTDAAEAATATLDSADNDRLRERT</sequence>
<comment type="caution">
    <text evidence="6">The sequence shown here is derived from an EMBL/GenBank/DDBJ whole genome shotgun (WGS) entry which is preliminary data.</text>
</comment>
<dbReference type="CDD" id="cd17393">
    <property type="entry name" value="MFS_MosC_like"/>
    <property type="match status" value="1"/>
</dbReference>
<feature type="transmembrane region" description="Helical" evidence="5">
    <location>
        <begin position="258"/>
        <end position="278"/>
    </location>
</feature>
<feature type="transmembrane region" description="Helical" evidence="5">
    <location>
        <begin position="346"/>
        <end position="368"/>
    </location>
</feature>
<feature type="transmembrane region" description="Helical" evidence="5">
    <location>
        <begin position="290"/>
        <end position="311"/>
    </location>
</feature>
<feature type="transmembrane region" description="Helical" evidence="5">
    <location>
        <begin position="143"/>
        <end position="162"/>
    </location>
</feature>
<dbReference type="OrthoDB" id="9809599at2"/>
<dbReference type="AlphaFoldDB" id="K6WY38"/>